<dbReference type="EMBL" id="CVRI01000066">
    <property type="protein sequence ID" value="CRL06262.1"/>
    <property type="molecule type" value="Genomic_DNA"/>
</dbReference>
<reference evidence="1 2" key="1">
    <citation type="submission" date="2015-04" db="EMBL/GenBank/DDBJ databases">
        <authorList>
            <person name="Syromyatnikov M.Y."/>
            <person name="Popov V.N."/>
        </authorList>
    </citation>
    <scope>NUCLEOTIDE SEQUENCE [LARGE SCALE GENOMIC DNA]</scope>
</reference>
<dbReference type="AlphaFoldDB" id="A0A1J1J461"/>
<dbReference type="Proteomes" id="UP000183832">
    <property type="component" value="Unassembled WGS sequence"/>
</dbReference>
<name>A0A1J1J461_9DIPT</name>
<accession>A0A1J1J461</accession>
<evidence type="ECO:0000313" key="2">
    <source>
        <dbReference type="Proteomes" id="UP000183832"/>
    </source>
</evidence>
<keyword evidence="2" id="KW-1185">Reference proteome</keyword>
<proteinExistence type="predicted"/>
<sequence length="75" mass="8807">MSLQFATYFPTVFQVLMKMAEKSNSKCDETRNEKIRKLDTTFKSQCEFELKIDSLNVLRSIHNVLRQRTSFSLIA</sequence>
<evidence type="ECO:0000313" key="1">
    <source>
        <dbReference type="EMBL" id="CRL06262.1"/>
    </source>
</evidence>
<gene>
    <name evidence="1" type="ORF">CLUMA_CG019363</name>
</gene>
<organism evidence="1 2">
    <name type="scientific">Clunio marinus</name>
    <dbReference type="NCBI Taxonomy" id="568069"/>
    <lineage>
        <taxon>Eukaryota</taxon>
        <taxon>Metazoa</taxon>
        <taxon>Ecdysozoa</taxon>
        <taxon>Arthropoda</taxon>
        <taxon>Hexapoda</taxon>
        <taxon>Insecta</taxon>
        <taxon>Pterygota</taxon>
        <taxon>Neoptera</taxon>
        <taxon>Endopterygota</taxon>
        <taxon>Diptera</taxon>
        <taxon>Nematocera</taxon>
        <taxon>Chironomoidea</taxon>
        <taxon>Chironomidae</taxon>
        <taxon>Clunio</taxon>
    </lineage>
</organism>
<protein>
    <submittedName>
        <fullName evidence="1">CLUMA_CG019363, isoform A</fullName>
    </submittedName>
</protein>